<feature type="compositionally biased region" description="Polar residues" evidence="1">
    <location>
        <begin position="236"/>
        <end position="249"/>
    </location>
</feature>
<organism evidence="3 4">
    <name type="scientific">Saccharomycopsis crataegensis</name>
    <dbReference type="NCBI Taxonomy" id="43959"/>
    <lineage>
        <taxon>Eukaryota</taxon>
        <taxon>Fungi</taxon>
        <taxon>Dikarya</taxon>
        <taxon>Ascomycota</taxon>
        <taxon>Saccharomycotina</taxon>
        <taxon>Saccharomycetes</taxon>
        <taxon>Saccharomycopsidaceae</taxon>
        <taxon>Saccharomycopsis</taxon>
    </lineage>
</organism>
<dbReference type="EMBL" id="BTFZ01000002">
    <property type="protein sequence ID" value="GMM33625.1"/>
    <property type="molecule type" value="Genomic_DNA"/>
</dbReference>
<feature type="domain" description="Gag1-like clamp" evidence="2">
    <location>
        <begin position="137"/>
        <end position="323"/>
    </location>
</feature>
<dbReference type="Proteomes" id="UP001360560">
    <property type="component" value="Unassembled WGS sequence"/>
</dbReference>
<dbReference type="Pfam" id="PF13259">
    <property type="entry name" value="clamp_Gag1-like"/>
    <property type="match status" value="1"/>
</dbReference>
<evidence type="ECO:0000313" key="3">
    <source>
        <dbReference type="EMBL" id="GMM33625.1"/>
    </source>
</evidence>
<protein>
    <recommendedName>
        <fullName evidence="2">Gag1-like clamp domain-containing protein</fullName>
    </recommendedName>
</protein>
<feature type="region of interest" description="Disordered" evidence="1">
    <location>
        <begin position="1"/>
        <end position="28"/>
    </location>
</feature>
<reference evidence="3 4" key="1">
    <citation type="journal article" date="2023" name="Elife">
        <title>Identification of key yeast species and microbe-microbe interactions impacting larval growth of Drosophila in the wild.</title>
        <authorList>
            <person name="Mure A."/>
            <person name="Sugiura Y."/>
            <person name="Maeda R."/>
            <person name="Honda K."/>
            <person name="Sakurai N."/>
            <person name="Takahashi Y."/>
            <person name="Watada M."/>
            <person name="Katoh T."/>
            <person name="Gotoh A."/>
            <person name="Gotoh Y."/>
            <person name="Taniguchi I."/>
            <person name="Nakamura K."/>
            <person name="Hayashi T."/>
            <person name="Katayama T."/>
            <person name="Uemura T."/>
            <person name="Hattori Y."/>
        </authorList>
    </citation>
    <scope>NUCLEOTIDE SEQUENCE [LARGE SCALE GENOMIC DNA]</scope>
    <source>
        <strain evidence="3 4">SC-9</strain>
    </source>
</reference>
<dbReference type="GeneID" id="90071604"/>
<feature type="region of interest" description="Disordered" evidence="1">
    <location>
        <begin position="86"/>
        <end position="120"/>
    </location>
</feature>
<sequence length="345" mass="38807">MKRSRRSSSVNSDPNNNNNNNNSSSTLSMNPYRLMKTMAKSLFSWNNKMQAVVDHALSSDEVIEGLFGSIEDSDLYDDFDQQFQHDDIDNNNNNSSSSTISSIDSDNSDAESSYDKSACQLPRHSSLQFKQWNATTAMAHEMAKKPDNNTPFADGEKLWEQRRRLWLQGAVHVNPKSTQNHHRSITNPIDITNNPPKLSVTDLSISSSSNNSLPTTPVNSSLTAKVIPPSFEGKTNGRTLSTETATTTVPKPKKIERLLSKREIKRIIKQRCKLTSLANNGVTNDNYPVVYTNLVLQKRKLRKNKAMNLGDLLEVLYDDWQETEASGYRADYGSTRFSKAVYGRF</sequence>
<evidence type="ECO:0000313" key="4">
    <source>
        <dbReference type="Proteomes" id="UP001360560"/>
    </source>
</evidence>
<keyword evidence="4" id="KW-1185">Reference proteome</keyword>
<dbReference type="RefSeq" id="XP_064850625.1">
    <property type="nucleotide sequence ID" value="XM_064994553.1"/>
</dbReference>
<comment type="caution">
    <text evidence="3">The sequence shown here is derived from an EMBL/GenBank/DDBJ whole genome shotgun (WGS) entry which is preliminary data.</text>
</comment>
<feature type="compositionally biased region" description="Low complexity" evidence="1">
    <location>
        <begin position="90"/>
        <end position="105"/>
    </location>
</feature>
<dbReference type="InterPro" id="IPR025124">
    <property type="entry name" value="Gag1-like_clamp"/>
</dbReference>
<dbReference type="AlphaFoldDB" id="A0AAV5QFA2"/>
<feature type="region of interest" description="Disordered" evidence="1">
    <location>
        <begin position="229"/>
        <end position="249"/>
    </location>
</feature>
<feature type="compositionally biased region" description="Low complexity" evidence="1">
    <location>
        <begin position="7"/>
        <end position="28"/>
    </location>
</feature>
<proteinExistence type="predicted"/>
<evidence type="ECO:0000256" key="1">
    <source>
        <dbReference type="SAM" id="MobiDB-lite"/>
    </source>
</evidence>
<name>A0AAV5QFA2_9ASCO</name>
<evidence type="ECO:0000259" key="2">
    <source>
        <dbReference type="Pfam" id="PF13259"/>
    </source>
</evidence>
<gene>
    <name evidence="3" type="ORF">DASC09_009500</name>
</gene>
<accession>A0AAV5QFA2</accession>